<feature type="domain" description="Peptidase M16 C-terminal" evidence="1">
    <location>
        <begin position="169"/>
        <end position="323"/>
    </location>
</feature>
<evidence type="ECO:0000313" key="3">
    <source>
        <dbReference type="Proteomes" id="UP000005551"/>
    </source>
</evidence>
<dbReference type="Gene3D" id="3.30.830.10">
    <property type="entry name" value="Metalloenzyme, LuxS/M16 peptidase-like"/>
    <property type="match status" value="2"/>
</dbReference>
<reference evidence="2 3" key="1">
    <citation type="submission" date="2012-05" db="EMBL/GenBank/DDBJ databases">
        <title>Genome sequence of Nitritalea halalkaliphila LW7.</title>
        <authorList>
            <person name="Jangir P.K."/>
            <person name="Singh A."/>
            <person name="Shivaji S."/>
            <person name="Sharma R."/>
        </authorList>
    </citation>
    <scope>NUCLEOTIDE SEQUENCE [LARGE SCALE GENOMIC DNA]</scope>
    <source>
        <strain evidence="2 3">LW7</strain>
    </source>
</reference>
<dbReference type="STRING" id="1189621.A3SI_03213"/>
<dbReference type="RefSeq" id="WP_009053512.1">
    <property type="nucleotide sequence ID" value="NZ_AJYA01000005.1"/>
</dbReference>
<proteinExistence type="predicted"/>
<protein>
    <submittedName>
        <fullName evidence="2">Peptidase M16 domain-containing protein</fullName>
    </submittedName>
</protein>
<comment type="caution">
    <text evidence="2">The sequence shown here is derived from an EMBL/GenBank/DDBJ whole genome shotgun (WGS) entry which is preliminary data.</text>
</comment>
<dbReference type="PATRIC" id="fig|1189621.3.peg.672"/>
<dbReference type="GO" id="GO:0046872">
    <property type="term" value="F:metal ion binding"/>
    <property type="evidence" value="ECO:0007669"/>
    <property type="project" value="InterPro"/>
</dbReference>
<dbReference type="EMBL" id="AJYA01000005">
    <property type="protein sequence ID" value="EIM78510.1"/>
    <property type="molecule type" value="Genomic_DNA"/>
</dbReference>
<dbReference type="SUPFAM" id="SSF63411">
    <property type="entry name" value="LuxS/MPP-like metallohydrolase"/>
    <property type="match status" value="2"/>
</dbReference>
<sequence length="389" mass="44721">MPTPGIEAVKLAVLAAVPGDASSPHLNRLSAYFTLKMLSEGTHQHSGEQLDQFFDFHASEVEHIQGLEQIGLSLLSTKKHFASVLPVFRSLFTEANFPEERLDKLKKQKQLSLKLRFQRNNQWASQRFRSLLFGPEHPYGEISTTEDVDAITREDCVTFFREQLWAEPVLYLSGQFDEVSLRQILATFGDLPVRAAEPIGQKFPMHFPEKVYEAREEALQSSIRIGTHLMPKAHPDYLPFYVFNVFLGGYFGSRLIKNIREDKGLTYGIYSSIGSLKHQEYWMLMADVEKSQLQLALREIYLEIERMLEEPLPEDEVEVVRNYLAGSFLSKFSNAFDLMEHFKAVDKQGLDMRFYEAQLQYVKDFQPADIQAVAKKYLQLPRLLEVVVG</sequence>
<dbReference type="InterPro" id="IPR007863">
    <property type="entry name" value="Peptidase_M16_C"/>
</dbReference>
<organism evidence="2 3">
    <name type="scientific">Nitritalea halalkaliphila LW7</name>
    <dbReference type="NCBI Taxonomy" id="1189621"/>
    <lineage>
        <taxon>Bacteria</taxon>
        <taxon>Pseudomonadati</taxon>
        <taxon>Bacteroidota</taxon>
        <taxon>Cytophagia</taxon>
        <taxon>Cytophagales</taxon>
        <taxon>Cyclobacteriaceae</taxon>
        <taxon>Nitritalea</taxon>
    </lineage>
</organism>
<accession>I5C9K8</accession>
<dbReference type="PANTHER" id="PTHR11851:SF224">
    <property type="entry name" value="PROCESSING PROTEASE"/>
    <property type="match status" value="1"/>
</dbReference>
<evidence type="ECO:0000313" key="2">
    <source>
        <dbReference type="EMBL" id="EIM78510.1"/>
    </source>
</evidence>
<keyword evidence="3" id="KW-1185">Reference proteome</keyword>
<name>I5C9K8_9BACT</name>
<dbReference type="AlphaFoldDB" id="I5C9K8"/>
<dbReference type="PANTHER" id="PTHR11851">
    <property type="entry name" value="METALLOPROTEASE"/>
    <property type="match status" value="1"/>
</dbReference>
<dbReference type="Pfam" id="PF05193">
    <property type="entry name" value="Peptidase_M16_C"/>
    <property type="match status" value="1"/>
</dbReference>
<evidence type="ECO:0000259" key="1">
    <source>
        <dbReference type="Pfam" id="PF05193"/>
    </source>
</evidence>
<dbReference type="InterPro" id="IPR011249">
    <property type="entry name" value="Metalloenz_LuxS/M16"/>
</dbReference>
<gene>
    <name evidence="2" type="ORF">A3SI_03213</name>
</gene>
<dbReference type="InterPro" id="IPR050361">
    <property type="entry name" value="MPP/UQCRC_Complex"/>
</dbReference>
<dbReference type="Proteomes" id="UP000005551">
    <property type="component" value="Unassembled WGS sequence"/>
</dbReference>